<proteinExistence type="predicted"/>
<organism evidence="1 2">
    <name type="scientific">[Clostridium] leptum DSM 753</name>
    <dbReference type="NCBI Taxonomy" id="428125"/>
    <lineage>
        <taxon>Bacteria</taxon>
        <taxon>Bacillati</taxon>
        <taxon>Bacillota</taxon>
        <taxon>Clostridia</taxon>
        <taxon>Eubacteriales</taxon>
        <taxon>Oscillospiraceae</taxon>
        <taxon>Oscillospiraceae incertae sedis</taxon>
    </lineage>
</organism>
<evidence type="ECO:0000313" key="2">
    <source>
        <dbReference type="Proteomes" id="UP000003490"/>
    </source>
</evidence>
<comment type="caution">
    <text evidence="1">The sequence shown here is derived from an EMBL/GenBank/DDBJ whole genome shotgun (WGS) entry which is preliminary data.</text>
</comment>
<accession>A7VSJ2</accession>
<dbReference type="HOGENOM" id="CLU_3355452_0_0_9"/>
<dbReference type="EMBL" id="ABCB02000018">
    <property type="protein sequence ID" value="EDO61138.1"/>
    <property type="molecule type" value="Genomic_DNA"/>
</dbReference>
<reference evidence="1 2" key="2">
    <citation type="submission" date="2007-08" db="EMBL/GenBank/DDBJ databases">
        <authorList>
            <person name="Fulton L."/>
            <person name="Clifton S."/>
            <person name="Fulton B."/>
            <person name="Xu J."/>
            <person name="Minx P."/>
            <person name="Pepin K.H."/>
            <person name="Johnson M."/>
            <person name="Thiruvilangam P."/>
            <person name="Bhonagiri V."/>
            <person name="Nash W.E."/>
            <person name="Wang C."/>
            <person name="Mardis E.R."/>
            <person name="Wilson R.K."/>
        </authorList>
    </citation>
    <scope>NUCLEOTIDE SEQUENCE [LARGE SCALE GENOMIC DNA]</scope>
    <source>
        <strain evidence="1 2">DSM 753</strain>
    </source>
</reference>
<sequence length="36" mass="4008">MIQIPMDKISDTEIAAKRAAVISAFLYLSVLRGKTR</sequence>
<gene>
    <name evidence="1" type="ORF">CLOLEP_01533</name>
</gene>
<name>A7VSJ2_9FIRM</name>
<dbReference type="Proteomes" id="UP000003490">
    <property type="component" value="Unassembled WGS sequence"/>
</dbReference>
<reference evidence="1 2" key="1">
    <citation type="submission" date="2007-08" db="EMBL/GenBank/DDBJ databases">
        <title>Draft genome sequence of Clostridium leptum (DSM 753).</title>
        <authorList>
            <person name="Sudarsanam P."/>
            <person name="Ley R."/>
            <person name="Guruge J."/>
            <person name="Turnbaugh P.J."/>
            <person name="Mahowald M."/>
            <person name="Liep D."/>
            <person name="Gordon J."/>
        </authorList>
    </citation>
    <scope>NUCLEOTIDE SEQUENCE [LARGE SCALE GENOMIC DNA]</scope>
    <source>
        <strain evidence="1 2">DSM 753</strain>
    </source>
</reference>
<protein>
    <submittedName>
        <fullName evidence="1">Uncharacterized protein</fullName>
    </submittedName>
</protein>
<evidence type="ECO:0000313" key="1">
    <source>
        <dbReference type="EMBL" id="EDO61138.1"/>
    </source>
</evidence>
<dbReference type="AlphaFoldDB" id="A7VSJ2"/>